<accession>A0A564Z588</accession>
<reference evidence="14 15" key="1">
    <citation type="submission" date="2019-07" db="EMBL/GenBank/DDBJ databases">
        <authorList>
            <person name="Jastrzebski P J."/>
            <person name="Paukszto L."/>
            <person name="Jastrzebski P J."/>
        </authorList>
    </citation>
    <scope>NUCLEOTIDE SEQUENCE [LARGE SCALE GENOMIC DNA]</scope>
    <source>
        <strain evidence="14 15">WMS-il1</strain>
    </source>
</reference>
<evidence type="ECO:0000256" key="12">
    <source>
        <dbReference type="SAM" id="MobiDB-lite"/>
    </source>
</evidence>
<name>A0A564Z588_HYMDI</name>
<dbReference type="GO" id="GO:0003697">
    <property type="term" value="F:single-stranded DNA binding"/>
    <property type="evidence" value="ECO:0007669"/>
    <property type="project" value="TreeGrafter"/>
</dbReference>
<dbReference type="InterPro" id="IPR010347">
    <property type="entry name" value="Tdp1"/>
</dbReference>
<keyword evidence="15" id="KW-1185">Reference proteome</keyword>
<dbReference type="GO" id="GO:0003690">
    <property type="term" value="F:double-stranded DNA binding"/>
    <property type="evidence" value="ECO:0007669"/>
    <property type="project" value="TreeGrafter"/>
</dbReference>
<keyword evidence="4" id="KW-0227">DNA damage</keyword>
<comment type="similarity">
    <text evidence="2">Belongs to the tyrosyl-DNA phosphodiesterase family.</text>
</comment>
<keyword evidence="3" id="KW-0540">Nuclease</keyword>
<feature type="site" description="Interaction with DNA" evidence="11">
    <location>
        <position position="412"/>
    </location>
</feature>
<feature type="domain" description="PBZ-type" evidence="13">
    <location>
        <begin position="32"/>
        <end position="55"/>
    </location>
</feature>
<dbReference type="GO" id="GO:0004527">
    <property type="term" value="F:exonuclease activity"/>
    <property type="evidence" value="ECO:0007669"/>
    <property type="project" value="UniProtKB-KW"/>
</dbReference>
<evidence type="ECO:0000256" key="9">
    <source>
        <dbReference type="PIRSR" id="PIRSR610347-1"/>
    </source>
</evidence>
<dbReference type="SUPFAM" id="SSF56024">
    <property type="entry name" value="Phospholipase D/nuclease"/>
    <property type="match status" value="2"/>
</dbReference>
<evidence type="ECO:0000256" key="3">
    <source>
        <dbReference type="ARBA" id="ARBA00022722"/>
    </source>
</evidence>
<dbReference type="PANTHER" id="PTHR12415:SF0">
    <property type="entry name" value="TYROSYL-DNA PHOSPHODIESTERASE 1"/>
    <property type="match status" value="1"/>
</dbReference>
<dbReference type="GO" id="GO:0006281">
    <property type="term" value="P:DNA repair"/>
    <property type="evidence" value="ECO:0007669"/>
    <property type="project" value="UniProtKB-KW"/>
</dbReference>
<evidence type="ECO:0000256" key="10">
    <source>
        <dbReference type="PIRSR" id="PIRSR610347-2"/>
    </source>
</evidence>
<evidence type="ECO:0000256" key="8">
    <source>
        <dbReference type="ARBA" id="ARBA00023242"/>
    </source>
</evidence>
<protein>
    <recommendedName>
        <fullName evidence="13">PBZ-type domain-containing protein</fullName>
    </recommendedName>
</protein>
<dbReference type="Proteomes" id="UP000321570">
    <property type="component" value="Unassembled WGS sequence"/>
</dbReference>
<comment type="subcellular location">
    <subcellularLocation>
        <location evidence="1">Nucleus</location>
    </subcellularLocation>
</comment>
<dbReference type="Gene3D" id="3.30.870.10">
    <property type="entry name" value="Endonuclease Chain A"/>
    <property type="match status" value="2"/>
</dbReference>
<keyword evidence="6" id="KW-0269">Exonuclease</keyword>
<feature type="binding site" evidence="10">
    <location>
        <position position="178"/>
    </location>
    <ligand>
        <name>substrate</name>
    </ligand>
</feature>
<feature type="active site" description="Proton donor/acceptor" evidence="9">
    <location>
        <position position="387"/>
    </location>
</feature>
<keyword evidence="7" id="KW-0234">DNA repair</keyword>
<dbReference type="Pfam" id="PF06087">
    <property type="entry name" value="Tyr-DNA_phospho"/>
    <property type="match status" value="1"/>
</dbReference>
<dbReference type="PANTHER" id="PTHR12415">
    <property type="entry name" value="TYROSYL-DNA PHOSPHODIESTERASE 1"/>
    <property type="match status" value="1"/>
</dbReference>
<feature type="active site" description="Nucleophile" evidence="9">
    <location>
        <position position="176"/>
    </location>
</feature>
<evidence type="ECO:0000256" key="11">
    <source>
        <dbReference type="PIRSR" id="PIRSR610347-3"/>
    </source>
</evidence>
<sequence length="492" mass="55759">MDGSTSSERTGLKRKHSKILDPSKKRELFDTRIPCKYGSECYRKNPDHFKEYSHPSTSQDCNSHSRSSNRPDDFGSDYGFYVFRVPGVKYGSIPTIILSGILNEKNGNLQESAQFNYMFEVDWMVQQYPAKYRSLPLVIVHGASDGQVSELRHKASKMSNITVVEAPLPIAYGTHHTKMMLLKYDDGMRVVIHTANQIQSDWYLRTQGIWISPKLTPGNKDSKTNFRADLVEYLKTYDSRELDHWIDVIKNHDFSSLKVWLIASVPGRHKGNKMNSFGHLKLASILEKIEVDRSWPVVGQFSSIGSLGRQPTQWLTTEWSSSMAGRGARGIRLIYPSLKTVRESLEGYAAGGCLPYSSGVAARQPWLRFFLHDWVGCNPGISKAAPHIKSYCRCSPDGENVAWFLLTSSNLSKAAWGCYQMNKTQFMIRSYELGVLFTPEINENTSAKPATLSDFPVPYKLPPVPYDVDDEPWVWDVPHREPDSHGSTWSPE</sequence>
<evidence type="ECO:0000256" key="7">
    <source>
        <dbReference type="ARBA" id="ARBA00023204"/>
    </source>
</evidence>
<proteinExistence type="inferred from homology"/>
<gene>
    <name evidence="14" type="ORF">WMSIL1_LOCUS12886</name>
</gene>
<dbReference type="EMBL" id="CABIJS010000666">
    <property type="protein sequence ID" value="VUZ54685.1"/>
    <property type="molecule type" value="Genomic_DNA"/>
</dbReference>
<evidence type="ECO:0000256" key="1">
    <source>
        <dbReference type="ARBA" id="ARBA00004123"/>
    </source>
</evidence>
<feature type="region of interest" description="Disordered" evidence="12">
    <location>
        <begin position="1"/>
        <end position="25"/>
    </location>
</feature>
<evidence type="ECO:0000256" key="2">
    <source>
        <dbReference type="ARBA" id="ARBA00010205"/>
    </source>
</evidence>
<keyword evidence="8" id="KW-0539">Nucleus</keyword>
<keyword evidence="5" id="KW-0378">Hydrolase</keyword>
<evidence type="ECO:0000256" key="5">
    <source>
        <dbReference type="ARBA" id="ARBA00022801"/>
    </source>
</evidence>
<dbReference type="InterPro" id="IPR019406">
    <property type="entry name" value="APLF_PBZ"/>
</dbReference>
<dbReference type="GO" id="GO:0017005">
    <property type="term" value="F:3'-tyrosyl-DNA phosphodiesterase activity"/>
    <property type="evidence" value="ECO:0007669"/>
    <property type="project" value="TreeGrafter"/>
</dbReference>
<dbReference type="Pfam" id="PF10283">
    <property type="entry name" value="zf-CCHH"/>
    <property type="match status" value="1"/>
</dbReference>
<evidence type="ECO:0000313" key="15">
    <source>
        <dbReference type="Proteomes" id="UP000321570"/>
    </source>
</evidence>
<evidence type="ECO:0000256" key="6">
    <source>
        <dbReference type="ARBA" id="ARBA00022839"/>
    </source>
</evidence>
<evidence type="ECO:0000259" key="13">
    <source>
        <dbReference type="Pfam" id="PF10283"/>
    </source>
</evidence>
<evidence type="ECO:0000313" key="14">
    <source>
        <dbReference type="EMBL" id="VUZ54685.1"/>
    </source>
</evidence>
<organism evidence="14 15">
    <name type="scientific">Hymenolepis diminuta</name>
    <name type="common">Rat tapeworm</name>
    <dbReference type="NCBI Taxonomy" id="6216"/>
    <lineage>
        <taxon>Eukaryota</taxon>
        <taxon>Metazoa</taxon>
        <taxon>Spiralia</taxon>
        <taxon>Lophotrochozoa</taxon>
        <taxon>Platyhelminthes</taxon>
        <taxon>Cestoda</taxon>
        <taxon>Eucestoda</taxon>
        <taxon>Cyclophyllidea</taxon>
        <taxon>Hymenolepididae</taxon>
        <taxon>Hymenolepis</taxon>
    </lineage>
</organism>
<dbReference type="GO" id="GO:0005634">
    <property type="term" value="C:nucleus"/>
    <property type="evidence" value="ECO:0007669"/>
    <property type="project" value="UniProtKB-SubCell"/>
</dbReference>
<dbReference type="AlphaFoldDB" id="A0A564Z588"/>
<feature type="binding site" evidence="10">
    <location>
        <position position="389"/>
    </location>
    <ligand>
        <name>substrate</name>
    </ligand>
</feature>
<evidence type="ECO:0000256" key="4">
    <source>
        <dbReference type="ARBA" id="ARBA00022763"/>
    </source>
</evidence>